<gene>
    <name evidence="2" type="ORF">BM536_002730</name>
</gene>
<evidence type="ECO:0000313" key="3">
    <source>
        <dbReference type="Proteomes" id="UP000184286"/>
    </source>
</evidence>
<evidence type="ECO:0000256" key="1">
    <source>
        <dbReference type="SAM" id="MobiDB-lite"/>
    </source>
</evidence>
<dbReference type="EMBL" id="MPOH02000004">
    <property type="protein sequence ID" value="OQD57449.1"/>
    <property type="molecule type" value="Genomic_DNA"/>
</dbReference>
<accession>A0A1V6MYD2</accession>
<evidence type="ECO:0000313" key="2">
    <source>
        <dbReference type="EMBL" id="OQD57449.1"/>
    </source>
</evidence>
<dbReference type="AlphaFoldDB" id="A0A1V6MYD2"/>
<reference evidence="2 3" key="2">
    <citation type="submission" date="2017-02" db="EMBL/GenBank/DDBJ databases">
        <title>Draft genome sequence of Streptomyces phaeoluteigriseus type strain DSM41896.</title>
        <authorList>
            <person name="Salih T.S."/>
            <person name="Algora Gallardo L."/>
            <person name="Melo Santos T."/>
            <person name="Filgueira Martinez S."/>
            <person name="Herron P.R."/>
        </authorList>
    </citation>
    <scope>NUCLEOTIDE SEQUENCE [LARGE SCALE GENOMIC DNA]</scope>
    <source>
        <strain evidence="2 3">DSM 41896</strain>
    </source>
</reference>
<protein>
    <submittedName>
        <fullName evidence="2">Uncharacterized protein</fullName>
    </submittedName>
</protein>
<proteinExistence type="predicted"/>
<sequence length="101" mass="10251">MTSAGRRISTPVRVAADIHQKPEAPASSAARARVGAHSSPRPIHDGAQGGGRPSSDDLQRVAEPVQHVVPAPASDPAVRGPGAPARGSPDVLMRSSPVCVP</sequence>
<organism evidence="2 3">
    <name type="scientific">Streptomyces phaeoluteigriseus</name>
    <dbReference type="NCBI Taxonomy" id="114686"/>
    <lineage>
        <taxon>Bacteria</taxon>
        <taxon>Bacillati</taxon>
        <taxon>Actinomycetota</taxon>
        <taxon>Actinomycetes</taxon>
        <taxon>Kitasatosporales</taxon>
        <taxon>Streptomycetaceae</taxon>
        <taxon>Streptomyces</taxon>
        <taxon>Streptomyces aurantiacus group</taxon>
    </lineage>
</organism>
<name>A0A1V6MYD2_9ACTN</name>
<feature type="region of interest" description="Disordered" evidence="1">
    <location>
        <begin position="1"/>
        <end position="101"/>
    </location>
</feature>
<reference evidence="3" key="1">
    <citation type="submission" date="2016-11" db="EMBL/GenBank/DDBJ databases">
        <authorList>
            <person name="Schniete J.K."/>
            <person name="Salih T."/>
            <person name="Algora Gallardo L."/>
            <person name="Martinez Fernandez S."/>
            <person name="Herron P.R."/>
        </authorList>
    </citation>
    <scope>NUCLEOTIDE SEQUENCE [LARGE SCALE GENOMIC DNA]</scope>
    <source>
        <strain evidence="3">DSM 41896</strain>
    </source>
</reference>
<dbReference type="Proteomes" id="UP000184286">
    <property type="component" value="Unassembled WGS sequence"/>
</dbReference>
<comment type="caution">
    <text evidence="2">The sequence shown here is derived from an EMBL/GenBank/DDBJ whole genome shotgun (WGS) entry which is preliminary data.</text>
</comment>
<feature type="compositionally biased region" description="Low complexity" evidence="1">
    <location>
        <begin position="24"/>
        <end position="39"/>
    </location>
</feature>